<dbReference type="AlphaFoldDB" id="A0A0E9RFD2"/>
<organism evidence="1">
    <name type="scientific">Anguilla anguilla</name>
    <name type="common">European freshwater eel</name>
    <name type="synonym">Muraena anguilla</name>
    <dbReference type="NCBI Taxonomy" id="7936"/>
    <lineage>
        <taxon>Eukaryota</taxon>
        <taxon>Metazoa</taxon>
        <taxon>Chordata</taxon>
        <taxon>Craniata</taxon>
        <taxon>Vertebrata</taxon>
        <taxon>Euteleostomi</taxon>
        <taxon>Actinopterygii</taxon>
        <taxon>Neopterygii</taxon>
        <taxon>Teleostei</taxon>
        <taxon>Anguilliformes</taxon>
        <taxon>Anguillidae</taxon>
        <taxon>Anguilla</taxon>
    </lineage>
</organism>
<reference evidence="1" key="2">
    <citation type="journal article" date="2015" name="Fish Shellfish Immunol.">
        <title>Early steps in the European eel (Anguilla anguilla)-Vibrio vulnificus interaction in the gills: Role of the RtxA13 toxin.</title>
        <authorList>
            <person name="Callol A."/>
            <person name="Pajuelo D."/>
            <person name="Ebbesson L."/>
            <person name="Teles M."/>
            <person name="MacKenzie S."/>
            <person name="Amaro C."/>
        </authorList>
    </citation>
    <scope>NUCLEOTIDE SEQUENCE</scope>
</reference>
<sequence>MVPIKPVNLPQTAHYTTILETFSRQNFSANRICQPPDDFLSIT</sequence>
<evidence type="ECO:0000313" key="1">
    <source>
        <dbReference type="EMBL" id="JAH27053.1"/>
    </source>
</evidence>
<protein>
    <submittedName>
        <fullName evidence="1">Uncharacterized protein</fullName>
    </submittedName>
</protein>
<proteinExistence type="predicted"/>
<name>A0A0E9RFD2_ANGAN</name>
<reference evidence="1" key="1">
    <citation type="submission" date="2014-11" db="EMBL/GenBank/DDBJ databases">
        <authorList>
            <person name="Amaro Gonzalez C."/>
        </authorList>
    </citation>
    <scope>NUCLEOTIDE SEQUENCE</scope>
</reference>
<dbReference type="EMBL" id="GBXM01081524">
    <property type="protein sequence ID" value="JAH27053.1"/>
    <property type="molecule type" value="Transcribed_RNA"/>
</dbReference>
<accession>A0A0E9RFD2</accession>